<dbReference type="Proteomes" id="UP000192477">
    <property type="component" value="Unassembled WGS sequence"/>
</dbReference>
<dbReference type="InterPro" id="IPR003961">
    <property type="entry name" value="FN3_dom"/>
</dbReference>
<evidence type="ECO:0000313" key="1">
    <source>
        <dbReference type="EMBL" id="OQO70132.1"/>
    </source>
</evidence>
<comment type="caution">
    <text evidence="1">The sequence shown here is derived from an EMBL/GenBank/DDBJ whole genome shotgun (WGS) entry which is preliminary data.</text>
</comment>
<dbReference type="InterPro" id="IPR013783">
    <property type="entry name" value="Ig-like_fold"/>
</dbReference>
<reference evidence="1 2" key="1">
    <citation type="journal article" date="2017" name="BMC Microbiol.">
        <title>Comparative genomics of Enterococcus spp. isolated from bovine feces.</title>
        <authorList>
            <person name="Beukers A.G."/>
            <person name="Zaheer R."/>
            <person name="Goji N."/>
            <person name="Amoako K.K."/>
            <person name="Chaves A.V."/>
            <person name="Ward M.P."/>
            <person name="McAllister T.A."/>
        </authorList>
    </citation>
    <scope>NUCLEOTIDE SEQUENCE [LARGE SCALE GENOMIC DNA]</scope>
    <source>
        <strain evidence="1 2">F1129D 143</strain>
    </source>
</reference>
<proteinExistence type="predicted"/>
<organism evidence="1 2">
    <name type="scientific">Enterococcus villorum</name>
    <dbReference type="NCBI Taxonomy" id="112904"/>
    <lineage>
        <taxon>Bacteria</taxon>
        <taxon>Bacillati</taxon>
        <taxon>Bacillota</taxon>
        <taxon>Bacilli</taxon>
        <taxon>Lactobacillales</taxon>
        <taxon>Enterococcaceae</taxon>
        <taxon>Enterococcus</taxon>
    </lineage>
</organism>
<dbReference type="SUPFAM" id="SSF49265">
    <property type="entry name" value="Fibronectin type III"/>
    <property type="match status" value="1"/>
</dbReference>
<dbReference type="AlphaFoldDB" id="A0A1V8YC25"/>
<accession>A0A1V8YC25</accession>
<dbReference type="CDD" id="cd00063">
    <property type="entry name" value="FN3"/>
    <property type="match status" value="1"/>
</dbReference>
<dbReference type="InterPro" id="IPR036116">
    <property type="entry name" value="FN3_sf"/>
</dbReference>
<gene>
    <name evidence="1" type="ORF">BH747_08190</name>
</gene>
<evidence type="ECO:0000313" key="2">
    <source>
        <dbReference type="Proteomes" id="UP000192477"/>
    </source>
</evidence>
<name>A0A1V8YC25_9ENTE</name>
<dbReference type="RefSeq" id="WP_081183878.1">
    <property type="nucleotide sequence ID" value="NZ_MJEA01000007.1"/>
</dbReference>
<dbReference type="Gene3D" id="2.60.40.10">
    <property type="entry name" value="Immunoglobulins"/>
    <property type="match status" value="1"/>
</dbReference>
<protein>
    <recommendedName>
        <fullName evidence="3">Fibronectin type-III domain-containing protein</fullName>
    </recommendedName>
</protein>
<dbReference type="STRING" id="112904.BH747_08190"/>
<sequence length="132" mass="14353">MITETLIRSIFKNQVQLLHPNAPGGVQGTLNEDGSISVSWNAVDGAQAYVIHYGNANESDPHEATFMGYSETTSWTLAAKDVPTLNSTDKIYLYVQTFNKKGTGANDIEKAAYLNENALGSAWSDPVILTKE</sequence>
<evidence type="ECO:0008006" key="3">
    <source>
        <dbReference type="Google" id="ProtNLM"/>
    </source>
</evidence>
<dbReference type="EMBL" id="MJEA01000007">
    <property type="protein sequence ID" value="OQO70132.1"/>
    <property type="molecule type" value="Genomic_DNA"/>
</dbReference>